<keyword evidence="7" id="KW-1208">Phospholipid metabolism</keyword>
<keyword evidence="4" id="KW-0560">Oxidoreductase</keyword>
<dbReference type="EMBL" id="BMNY01000001">
    <property type="protein sequence ID" value="GGM71816.1"/>
    <property type="molecule type" value="Genomic_DNA"/>
</dbReference>
<reference evidence="9" key="1">
    <citation type="journal article" date="2014" name="Int. J. Syst. Evol. Microbiol.">
        <title>Complete genome sequence of Corynebacterium casei LMG S-19264T (=DSM 44701T), isolated from a smear-ripened cheese.</title>
        <authorList>
            <consortium name="US DOE Joint Genome Institute (JGI-PGF)"/>
            <person name="Walter F."/>
            <person name="Albersmeier A."/>
            <person name="Kalinowski J."/>
            <person name="Ruckert C."/>
        </authorList>
    </citation>
    <scope>NUCLEOTIDE SEQUENCE</scope>
    <source>
        <strain evidence="9">JCM 13583</strain>
    </source>
</reference>
<protein>
    <submittedName>
        <fullName evidence="9">Geranylgeranyl hydrogenase</fullName>
    </submittedName>
</protein>
<sequence length="493" mass="54616">MLGSYSSQLAIGMTADGKYDVIVAGAGLAGCLAATTAAKAGANVLLLDRNPESEVGKKTVWGWTCGDAVAKSHLDFVNRKTGITFSRPELDNPVTGVLAISPDMQTKFMFDGEGFILDRPEFEAKLLRAALSAGAHYESSFEVEAPVLEDSRVVGVEGKDRNGQKREYRAKVVVDALGISTVLRRKLPENPYVERQIDIDDIESTGRYIYEFDLDHEDLNYYDPKNALIHLNPVLAPGGYGWVFPKSGNKVNIGLGVQKKSLEIRNKKLGKNDNLQSLIDQYVKWNPTLKNLRLFNKNNNGKGMWSVAVRRQMESLVFNGYMGAGDSMAMPNPISAGGIGPALISGCLVGEHAARAALENDTSISNLWQYNLDFNQAYGKRMAGLEVFRIYLQSLNTDILNYGMKTFLTVKEATEITYGRIPKLSLASKFKMVLKGAANINAFSSMLFAINRMKELNEIYEQYPEKPEGFLPWKKKVQAIIEDAKERFKPNPI</sequence>
<evidence type="ECO:0000313" key="9">
    <source>
        <dbReference type="EMBL" id="GGM71816.1"/>
    </source>
</evidence>
<proteinExistence type="predicted"/>
<evidence type="ECO:0000256" key="6">
    <source>
        <dbReference type="ARBA" id="ARBA00023209"/>
    </source>
</evidence>
<reference evidence="9" key="2">
    <citation type="submission" date="2022-09" db="EMBL/GenBank/DDBJ databases">
        <authorList>
            <person name="Sun Q."/>
            <person name="Ohkuma M."/>
        </authorList>
    </citation>
    <scope>NUCLEOTIDE SEQUENCE</scope>
    <source>
        <strain evidence="9">JCM 13583</strain>
    </source>
</reference>
<evidence type="ECO:0000259" key="8">
    <source>
        <dbReference type="Pfam" id="PF22578"/>
    </source>
</evidence>
<keyword evidence="5" id="KW-0443">Lipid metabolism</keyword>
<comment type="caution">
    <text evidence="9">The sequence shown here is derived from an EMBL/GenBank/DDBJ whole genome shotgun (WGS) entry which is preliminary data.</text>
</comment>
<dbReference type="Pfam" id="PF12831">
    <property type="entry name" value="FAD_oxidored"/>
    <property type="match status" value="1"/>
</dbReference>
<keyword evidence="1" id="KW-0444">Lipid biosynthesis</keyword>
<keyword evidence="2" id="KW-0285">Flavoprotein</keyword>
<gene>
    <name evidence="9" type="ORF">GCM10007108_07440</name>
</gene>
<dbReference type="GO" id="GO:0008654">
    <property type="term" value="P:phospholipid biosynthetic process"/>
    <property type="evidence" value="ECO:0007669"/>
    <property type="project" value="UniProtKB-KW"/>
</dbReference>
<dbReference type="RefSeq" id="WP_188680433.1">
    <property type="nucleotide sequence ID" value="NZ_BMNY01000001.1"/>
</dbReference>
<dbReference type="SUPFAM" id="SSF51905">
    <property type="entry name" value="FAD/NAD(P)-binding domain"/>
    <property type="match status" value="1"/>
</dbReference>
<evidence type="ECO:0000256" key="3">
    <source>
        <dbReference type="ARBA" id="ARBA00022827"/>
    </source>
</evidence>
<keyword evidence="3" id="KW-0274">FAD</keyword>
<feature type="domain" description="Digeranylgeranylglycerophospholipid reductase catalytic" evidence="8">
    <location>
        <begin position="220"/>
        <end position="265"/>
    </location>
</feature>
<keyword evidence="6" id="KW-0594">Phospholipid biosynthesis</keyword>
<dbReference type="Gene3D" id="3.50.50.60">
    <property type="entry name" value="FAD/NAD(P)-binding domain"/>
    <property type="match status" value="1"/>
</dbReference>
<evidence type="ECO:0000256" key="7">
    <source>
        <dbReference type="ARBA" id="ARBA00023264"/>
    </source>
</evidence>
<dbReference type="InterPro" id="IPR036188">
    <property type="entry name" value="FAD/NAD-bd_sf"/>
</dbReference>
<dbReference type="InterPro" id="IPR054715">
    <property type="entry name" value="GGR_cat"/>
</dbReference>
<evidence type="ECO:0000256" key="1">
    <source>
        <dbReference type="ARBA" id="ARBA00022516"/>
    </source>
</evidence>
<evidence type="ECO:0000256" key="4">
    <source>
        <dbReference type="ARBA" id="ARBA00023002"/>
    </source>
</evidence>
<accession>A0AA37BQV4</accession>
<name>A0AA37BQV4_9ARCH</name>
<keyword evidence="10" id="KW-1185">Reference proteome</keyword>
<dbReference type="Pfam" id="PF22578">
    <property type="entry name" value="GGR_cat"/>
    <property type="match status" value="1"/>
</dbReference>
<dbReference type="AlphaFoldDB" id="A0AA37BQV4"/>
<dbReference type="Proteomes" id="UP000632195">
    <property type="component" value="Unassembled WGS sequence"/>
</dbReference>
<evidence type="ECO:0000256" key="2">
    <source>
        <dbReference type="ARBA" id="ARBA00022630"/>
    </source>
</evidence>
<dbReference type="PANTHER" id="PTHR42685">
    <property type="entry name" value="GERANYLGERANYL DIPHOSPHATE REDUCTASE"/>
    <property type="match status" value="1"/>
</dbReference>
<evidence type="ECO:0000256" key="5">
    <source>
        <dbReference type="ARBA" id="ARBA00023098"/>
    </source>
</evidence>
<dbReference type="InterPro" id="IPR050407">
    <property type="entry name" value="Geranylgeranyl_reductase"/>
</dbReference>
<organism evidence="9 10">
    <name type="scientific">Thermogymnomonas acidicola</name>
    <dbReference type="NCBI Taxonomy" id="399579"/>
    <lineage>
        <taxon>Archaea</taxon>
        <taxon>Methanobacteriati</taxon>
        <taxon>Thermoplasmatota</taxon>
        <taxon>Thermoplasmata</taxon>
        <taxon>Thermoplasmatales</taxon>
        <taxon>Thermogymnomonas</taxon>
    </lineage>
</organism>
<dbReference type="GO" id="GO:0016491">
    <property type="term" value="F:oxidoreductase activity"/>
    <property type="evidence" value="ECO:0007669"/>
    <property type="project" value="UniProtKB-KW"/>
</dbReference>
<dbReference type="PANTHER" id="PTHR42685:SF18">
    <property type="entry name" value="DIGERANYLGERANYLGLYCEROPHOSPHOLIPID REDUCTASE"/>
    <property type="match status" value="1"/>
</dbReference>
<evidence type="ECO:0000313" key="10">
    <source>
        <dbReference type="Proteomes" id="UP000632195"/>
    </source>
</evidence>